<reference evidence="3" key="1">
    <citation type="journal article" date="2020" name="Fungal Divers.">
        <title>Resolving the Mortierellaceae phylogeny through synthesis of multi-gene phylogenetics and phylogenomics.</title>
        <authorList>
            <person name="Vandepol N."/>
            <person name="Liber J."/>
            <person name="Desiro A."/>
            <person name="Na H."/>
            <person name="Kennedy M."/>
            <person name="Barry K."/>
            <person name="Grigoriev I.V."/>
            <person name="Miller A.N."/>
            <person name="O'Donnell K."/>
            <person name="Stajich J.E."/>
            <person name="Bonito G."/>
        </authorList>
    </citation>
    <scope>NUCLEOTIDE SEQUENCE</scope>
    <source>
        <strain evidence="3">NVP60</strain>
    </source>
</reference>
<feature type="compositionally biased region" description="Acidic residues" evidence="1">
    <location>
        <begin position="162"/>
        <end position="182"/>
    </location>
</feature>
<evidence type="ECO:0000313" key="3">
    <source>
        <dbReference type="EMBL" id="KAG0321119.1"/>
    </source>
</evidence>
<sequence>MQLKTILAALAAVIVVAAAPTPAADTNAIDIHNEDLNDTNKIIYFPGGGRPPTVITVKPYGPFGPILVERPGKRADDENEDSKIIWVPGGGRPPKVIVVKPYGPHGPVYLKRDDVNESSKATMYYKPGVGYYPAPTFYPFPRKRNDKGKSSKKKKGNTMNDADVDHEDYDWEDDNDENATYM</sequence>
<keyword evidence="2" id="KW-0732">Signal</keyword>
<accession>A0A9P6RNB6</accession>
<dbReference type="EMBL" id="JAAAIN010000076">
    <property type="protein sequence ID" value="KAG0321119.1"/>
    <property type="molecule type" value="Genomic_DNA"/>
</dbReference>
<name>A0A9P6RNB6_9FUNG</name>
<feature type="compositionally biased region" description="Basic residues" evidence="1">
    <location>
        <begin position="141"/>
        <end position="156"/>
    </location>
</feature>
<proteinExistence type="predicted"/>
<dbReference type="Proteomes" id="UP000823405">
    <property type="component" value="Unassembled WGS sequence"/>
</dbReference>
<feature type="signal peptide" evidence="2">
    <location>
        <begin position="1"/>
        <end position="18"/>
    </location>
</feature>
<comment type="caution">
    <text evidence="3">The sequence shown here is derived from an EMBL/GenBank/DDBJ whole genome shotgun (WGS) entry which is preliminary data.</text>
</comment>
<dbReference type="OrthoDB" id="10555662at2759"/>
<protein>
    <submittedName>
        <fullName evidence="3">Uncharacterized protein</fullName>
    </submittedName>
</protein>
<keyword evidence="4" id="KW-1185">Reference proteome</keyword>
<organism evidence="3 4">
    <name type="scientific">Linnemannia gamsii</name>
    <dbReference type="NCBI Taxonomy" id="64522"/>
    <lineage>
        <taxon>Eukaryota</taxon>
        <taxon>Fungi</taxon>
        <taxon>Fungi incertae sedis</taxon>
        <taxon>Mucoromycota</taxon>
        <taxon>Mortierellomycotina</taxon>
        <taxon>Mortierellomycetes</taxon>
        <taxon>Mortierellales</taxon>
        <taxon>Mortierellaceae</taxon>
        <taxon>Linnemannia</taxon>
    </lineage>
</organism>
<gene>
    <name evidence="3" type="ORF">BGZ97_012110</name>
</gene>
<feature type="chain" id="PRO_5040407893" evidence="2">
    <location>
        <begin position="19"/>
        <end position="182"/>
    </location>
</feature>
<evidence type="ECO:0000313" key="4">
    <source>
        <dbReference type="Proteomes" id="UP000823405"/>
    </source>
</evidence>
<feature type="region of interest" description="Disordered" evidence="1">
    <location>
        <begin position="140"/>
        <end position="182"/>
    </location>
</feature>
<evidence type="ECO:0000256" key="1">
    <source>
        <dbReference type="SAM" id="MobiDB-lite"/>
    </source>
</evidence>
<dbReference type="AlphaFoldDB" id="A0A9P6RNB6"/>
<evidence type="ECO:0000256" key="2">
    <source>
        <dbReference type="SAM" id="SignalP"/>
    </source>
</evidence>